<keyword evidence="1 2" id="KW-0597">Phosphoprotein</keyword>
<dbReference type="Gene3D" id="3.40.50.2300">
    <property type="match status" value="1"/>
</dbReference>
<dbReference type="InterPro" id="IPR001789">
    <property type="entry name" value="Sig_transdc_resp-reg_receiver"/>
</dbReference>
<keyword evidence="5" id="KW-1185">Reference proteome</keyword>
<dbReference type="GO" id="GO:0000160">
    <property type="term" value="P:phosphorelay signal transduction system"/>
    <property type="evidence" value="ECO:0007669"/>
    <property type="project" value="InterPro"/>
</dbReference>
<organism evidence="4 5">
    <name type="scientific">Novosphingobium silvae</name>
    <dbReference type="NCBI Taxonomy" id="2692619"/>
    <lineage>
        <taxon>Bacteria</taxon>
        <taxon>Pseudomonadati</taxon>
        <taxon>Pseudomonadota</taxon>
        <taxon>Alphaproteobacteria</taxon>
        <taxon>Sphingomonadales</taxon>
        <taxon>Sphingomonadaceae</taxon>
        <taxon>Novosphingobium</taxon>
    </lineage>
</organism>
<protein>
    <submittedName>
        <fullName evidence="4">Response regulator</fullName>
    </submittedName>
</protein>
<name>A0A7X4K7V0_9SPHN</name>
<dbReference type="Proteomes" id="UP000465810">
    <property type="component" value="Unassembled WGS sequence"/>
</dbReference>
<accession>A0A7X4K7V0</accession>
<feature type="domain" description="Response regulatory" evidence="3">
    <location>
        <begin position="7"/>
        <end position="124"/>
    </location>
</feature>
<evidence type="ECO:0000313" key="4">
    <source>
        <dbReference type="EMBL" id="MYL98560.1"/>
    </source>
</evidence>
<proteinExistence type="predicted"/>
<dbReference type="RefSeq" id="WP_160986194.1">
    <property type="nucleotide sequence ID" value="NZ_WVTD01000008.1"/>
</dbReference>
<dbReference type="AlphaFoldDB" id="A0A7X4K7V0"/>
<gene>
    <name evidence="4" type="ORF">GR702_12370</name>
</gene>
<dbReference type="InterPro" id="IPR050595">
    <property type="entry name" value="Bact_response_regulator"/>
</dbReference>
<dbReference type="Pfam" id="PF00072">
    <property type="entry name" value="Response_reg"/>
    <property type="match status" value="1"/>
</dbReference>
<dbReference type="PANTHER" id="PTHR44591:SF3">
    <property type="entry name" value="RESPONSE REGULATORY DOMAIN-CONTAINING PROTEIN"/>
    <property type="match status" value="1"/>
</dbReference>
<sequence length="138" mass="15254">MDNKEARVLLVDDVSAILEELLTFMDIHHIPAIGVADLDQAMQALIDNPAIDVLACDVRLGRESGLSIIDRIEQSPDLRARPFQYLFISGDPLSRDPSLPMPEHHVLTKPVRPQVLIAMLRNMMGETEEPAAQAAPLP</sequence>
<evidence type="ECO:0000259" key="3">
    <source>
        <dbReference type="PROSITE" id="PS50110"/>
    </source>
</evidence>
<evidence type="ECO:0000313" key="5">
    <source>
        <dbReference type="Proteomes" id="UP000465810"/>
    </source>
</evidence>
<reference evidence="4 5" key="1">
    <citation type="submission" date="2019-12" db="EMBL/GenBank/DDBJ databases">
        <authorList>
            <person name="Feng G."/>
            <person name="Zhu H."/>
        </authorList>
    </citation>
    <scope>NUCLEOTIDE SEQUENCE [LARGE SCALE GENOMIC DNA]</scope>
    <source>
        <strain evidence="4 5">FGD1</strain>
    </source>
</reference>
<dbReference type="InterPro" id="IPR011006">
    <property type="entry name" value="CheY-like_superfamily"/>
</dbReference>
<dbReference type="PANTHER" id="PTHR44591">
    <property type="entry name" value="STRESS RESPONSE REGULATOR PROTEIN 1"/>
    <property type="match status" value="1"/>
</dbReference>
<comment type="caution">
    <text evidence="4">The sequence shown here is derived from an EMBL/GenBank/DDBJ whole genome shotgun (WGS) entry which is preliminary data.</text>
</comment>
<dbReference type="EMBL" id="WVTD01000008">
    <property type="protein sequence ID" value="MYL98560.1"/>
    <property type="molecule type" value="Genomic_DNA"/>
</dbReference>
<dbReference type="PROSITE" id="PS50110">
    <property type="entry name" value="RESPONSE_REGULATORY"/>
    <property type="match status" value="1"/>
</dbReference>
<evidence type="ECO:0000256" key="2">
    <source>
        <dbReference type="PROSITE-ProRule" id="PRU00169"/>
    </source>
</evidence>
<evidence type="ECO:0000256" key="1">
    <source>
        <dbReference type="ARBA" id="ARBA00022553"/>
    </source>
</evidence>
<feature type="modified residue" description="4-aspartylphosphate" evidence="2">
    <location>
        <position position="57"/>
    </location>
</feature>
<dbReference type="SUPFAM" id="SSF52172">
    <property type="entry name" value="CheY-like"/>
    <property type="match status" value="1"/>
</dbReference>